<gene>
    <name evidence="10" type="ORF">FB564_4968</name>
</gene>
<dbReference type="InterPro" id="IPR001789">
    <property type="entry name" value="Sig_transdc_resp-reg_receiver"/>
</dbReference>
<dbReference type="PROSITE" id="PS51755">
    <property type="entry name" value="OMPR_PHOB"/>
    <property type="match status" value="1"/>
</dbReference>
<dbReference type="Pfam" id="PF00072">
    <property type="entry name" value="Response_reg"/>
    <property type="match status" value="1"/>
</dbReference>
<dbReference type="CDD" id="cd00383">
    <property type="entry name" value="trans_reg_C"/>
    <property type="match status" value="1"/>
</dbReference>
<keyword evidence="2" id="KW-0902">Two-component regulatory system</keyword>
<dbReference type="GO" id="GO:0000156">
    <property type="term" value="F:phosphorelay response regulator activity"/>
    <property type="evidence" value="ECO:0007669"/>
    <property type="project" value="TreeGrafter"/>
</dbReference>
<dbReference type="GO" id="GO:0005829">
    <property type="term" value="C:cytosol"/>
    <property type="evidence" value="ECO:0007669"/>
    <property type="project" value="TreeGrafter"/>
</dbReference>
<dbReference type="Gene3D" id="3.40.50.2300">
    <property type="match status" value="1"/>
</dbReference>
<evidence type="ECO:0000256" key="7">
    <source>
        <dbReference type="PROSITE-ProRule" id="PRU01091"/>
    </source>
</evidence>
<feature type="modified residue" description="4-aspartylphosphate" evidence="6">
    <location>
        <position position="76"/>
    </location>
</feature>
<dbReference type="AlphaFoldDB" id="A0A542XV50"/>
<dbReference type="Pfam" id="PF00486">
    <property type="entry name" value="Trans_reg_C"/>
    <property type="match status" value="1"/>
</dbReference>
<dbReference type="FunFam" id="1.10.10.10:FF:000005">
    <property type="entry name" value="Two-component system response regulator"/>
    <property type="match status" value="1"/>
</dbReference>
<feature type="domain" description="OmpR/PhoB-type" evidence="9">
    <location>
        <begin position="151"/>
        <end position="248"/>
    </location>
</feature>
<evidence type="ECO:0000259" key="9">
    <source>
        <dbReference type="PROSITE" id="PS51755"/>
    </source>
</evidence>
<dbReference type="GO" id="GO:0000976">
    <property type="term" value="F:transcription cis-regulatory region binding"/>
    <property type="evidence" value="ECO:0007669"/>
    <property type="project" value="TreeGrafter"/>
</dbReference>
<keyword evidence="3" id="KW-0805">Transcription regulation</keyword>
<dbReference type="SUPFAM" id="SSF52172">
    <property type="entry name" value="CheY-like"/>
    <property type="match status" value="1"/>
</dbReference>
<dbReference type="Proteomes" id="UP000315983">
    <property type="component" value="Unassembled WGS sequence"/>
</dbReference>
<evidence type="ECO:0000256" key="1">
    <source>
        <dbReference type="ARBA" id="ARBA00022553"/>
    </source>
</evidence>
<dbReference type="GeneID" id="93774080"/>
<dbReference type="GO" id="GO:0006355">
    <property type="term" value="P:regulation of DNA-templated transcription"/>
    <property type="evidence" value="ECO:0007669"/>
    <property type="project" value="InterPro"/>
</dbReference>
<name>A0A542XV50_SALAC</name>
<reference evidence="10 11" key="1">
    <citation type="submission" date="2019-06" db="EMBL/GenBank/DDBJ databases">
        <title>Sequencing the genomes of 1000 actinobacteria strains.</title>
        <authorList>
            <person name="Klenk H.-P."/>
        </authorList>
    </citation>
    <scope>NUCLEOTIDE SEQUENCE [LARGE SCALE GENOMIC DNA]</scope>
    <source>
        <strain evidence="10 11">DSM 44819</strain>
    </source>
</reference>
<evidence type="ECO:0000256" key="2">
    <source>
        <dbReference type="ARBA" id="ARBA00023012"/>
    </source>
</evidence>
<protein>
    <submittedName>
        <fullName evidence="10">Two-component system OmpR family response regulator</fullName>
    </submittedName>
</protein>
<dbReference type="Gene3D" id="6.10.250.690">
    <property type="match status" value="1"/>
</dbReference>
<keyword evidence="5" id="KW-0804">Transcription</keyword>
<keyword evidence="4 7" id="KW-0238">DNA-binding</keyword>
<evidence type="ECO:0000313" key="10">
    <source>
        <dbReference type="EMBL" id="TQL39696.1"/>
    </source>
</evidence>
<dbReference type="PROSITE" id="PS50110">
    <property type="entry name" value="RESPONSE_REGULATORY"/>
    <property type="match status" value="1"/>
</dbReference>
<accession>A0A542XV50</accession>
<proteinExistence type="predicted"/>
<evidence type="ECO:0000313" key="11">
    <source>
        <dbReference type="Proteomes" id="UP000315983"/>
    </source>
</evidence>
<dbReference type="PANTHER" id="PTHR48111:SF28">
    <property type="entry name" value="TRANSCRIPTIONAL REGULATORY PROTEIN TCRX-RELATED"/>
    <property type="match status" value="1"/>
</dbReference>
<comment type="caution">
    <text evidence="10">The sequence shown here is derived from an EMBL/GenBank/DDBJ whole genome shotgun (WGS) entry which is preliminary data.</text>
</comment>
<feature type="domain" description="Response regulatory" evidence="8">
    <location>
        <begin position="27"/>
        <end position="141"/>
    </location>
</feature>
<evidence type="ECO:0000259" key="8">
    <source>
        <dbReference type="PROSITE" id="PS50110"/>
    </source>
</evidence>
<evidence type="ECO:0000256" key="6">
    <source>
        <dbReference type="PROSITE-ProRule" id="PRU00169"/>
    </source>
</evidence>
<dbReference type="InterPro" id="IPR011006">
    <property type="entry name" value="CheY-like_superfamily"/>
</dbReference>
<sequence>MARPTGRSARQPRPGSTAELSSVWRARVLVVDDEPALAELLLRTLQVAGFDARSAGSRAEALVVGGELAPELAIVDVMLPDGSGFDLAHDLRRPLPDLAVVFLTARDSLEDRLTGLNLGGDDYITKPFSVAEVVARVNAVLRRLGGRPDASHRLTLADLALDEDAHTVTRAGVAVELSPTEFRLLRHLLENAGRVLSKQQILAQVWQYDFPGDPGVVEKFVSQLRRKIDASGPPLLHTVRGFGYVLREPRPE</sequence>
<dbReference type="PANTHER" id="PTHR48111">
    <property type="entry name" value="REGULATOR OF RPOS"/>
    <property type="match status" value="1"/>
</dbReference>
<dbReference type="GO" id="GO:0032993">
    <property type="term" value="C:protein-DNA complex"/>
    <property type="evidence" value="ECO:0007669"/>
    <property type="project" value="TreeGrafter"/>
</dbReference>
<evidence type="ECO:0000256" key="3">
    <source>
        <dbReference type="ARBA" id="ARBA00023015"/>
    </source>
</evidence>
<dbReference type="SMART" id="SM00448">
    <property type="entry name" value="REC"/>
    <property type="match status" value="1"/>
</dbReference>
<dbReference type="InterPro" id="IPR039420">
    <property type="entry name" value="WalR-like"/>
</dbReference>
<dbReference type="EMBL" id="VFOL01000001">
    <property type="protein sequence ID" value="TQL39696.1"/>
    <property type="molecule type" value="Genomic_DNA"/>
</dbReference>
<dbReference type="SMART" id="SM00862">
    <property type="entry name" value="Trans_reg_C"/>
    <property type="match status" value="1"/>
</dbReference>
<dbReference type="Gene3D" id="1.10.10.10">
    <property type="entry name" value="Winged helix-like DNA-binding domain superfamily/Winged helix DNA-binding domain"/>
    <property type="match status" value="1"/>
</dbReference>
<dbReference type="InterPro" id="IPR036388">
    <property type="entry name" value="WH-like_DNA-bd_sf"/>
</dbReference>
<evidence type="ECO:0000256" key="5">
    <source>
        <dbReference type="ARBA" id="ARBA00023163"/>
    </source>
</evidence>
<keyword evidence="1 6" id="KW-0597">Phosphoprotein</keyword>
<organism evidence="10 11">
    <name type="scientific">Salinispora arenicola</name>
    <dbReference type="NCBI Taxonomy" id="168697"/>
    <lineage>
        <taxon>Bacteria</taxon>
        <taxon>Bacillati</taxon>
        <taxon>Actinomycetota</taxon>
        <taxon>Actinomycetes</taxon>
        <taxon>Micromonosporales</taxon>
        <taxon>Micromonosporaceae</taxon>
        <taxon>Salinispora</taxon>
    </lineage>
</organism>
<evidence type="ECO:0000256" key="4">
    <source>
        <dbReference type="ARBA" id="ARBA00023125"/>
    </source>
</evidence>
<dbReference type="RefSeq" id="WP_142116698.1">
    <property type="nucleotide sequence ID" value="NZ_BOQM01000001.1"/>
</dbReference>
<feature type="DNA-binding region" description="OmpR/PhoB-type" evidence="7">
    <location>
        <begin position="151"/>
        <end position="248"/>
    </location>
</feature>
<dbReference type="InterPro" id="IPR001867">
    <property type="entry name" value="OmpR/PhoB-type_DNA-bd"/>
</dbReference>